<name>A0A1J7CLD4_FLAJO</name>
<keyword evidence="1" id="KW-0732">Signal</keyword>
<protein>
    <submittedName>
        <fullName evidence="2">Uncharacterized protein</fullName>
    </submittedName>
</protein>
<accession>A0A1J7CLD4</accession>
<dbReference type="OrthoDB" id="1342673at2"/>
<evidence type="ECO:0000313" key="3">
    <source>
        <dbReference type="Proteomes" id="UP000182826"/>
    </source>
</evidence>
<reference evidence="2 3" key="1">
    <citation type="submission" date="2016-10" db="EMBL/GenBank/DDBJ databases">
        <title>Draft Genome Sequence of Rhizobacteria Flavobacterium johnsoniae CI04.</title>
        <authorList>
            <person name="Bravo J.I."/>
            <person name="Lozano G.L."/>
            <person name="Handelsman J."/>
        </authorList>
    </citation>
    <scope>NUCLEOTIDE SEQUENCE [LARGE SCALE GENOMIC DNA]</scope>
    <source>
        <strain evidence="2 3">CI04</strain>
    </source>
</reference>
<dbReference type="AlphaFoldDB" id="A0A1J7CLD4"/>
<organism evidence="2 3">
    <name type="scientific">Flavobacterium johnsoniae</name>
    <name type="common">Cytophaga johnsonae</name>
    <dbReference type="NCBI Taxonomy" id="986"/>
    <lineage>
        <taxon>Bacteria</taxon>
        <taxon>Pseudomonadati</taxon>
        <taxon>Bacteroidota</taxon>
        <taxon>Flavobacteriia</taxon>
        <taxon>Flavobacteriales</taxon>
        <taxon>Flavobacteriaceae</taxon>
        <taxon>Flavobacterium</taxon>
    </lineage>
</organism>
<gene>
    <name evidence="2" type="ORF">BKM63_16305</name>
</gene>
<dbReference type="RefSeq" id="WP_071637652.1">
    <property type="nucleotide sequence ID" value="NZ_MLFK01000009.1"/>
</dbReference>
<dbReference type="Proteomes" id="UP000182826">
    <property type="component" value="Unassembled WGS sequence"/>
</dbReference>
<feature type="signal peptide" evidence="1">
    <location>
        <begin position="1"/>
        <end position="22"/>
    </location>
</feature>
<sequence length="427" mass="49585">MKNKTLPALMLGLLIYPVFLSAQISDKAVKNLPAHIVWKVQQLSSVVNLSEEQQLKIGRSFFIKDSLANKSLASGQPFSKLESFYNNDSQTLKPILTSYQYDIYEFENDKSNRFLTALKFASDLKLNPDQITKLRKQKDFLLNEHLTDKKEIITFYNTKLSEILNKDQYVSLLQIVYSDKSKADAKKDWERIKQLKLITDKNSDSQYAELEKYHLIKNGYLDIDSEQYDKKKLALQTEKIALQETPLLIRANILSAGDYKNNTYSTIIKYEKDVKLTASQTDTILAKYKELVAIRFENEERDLTSKLPIKEPAEYDNIIKILTPEQIDIWLASKNKNQSLKVAQKNWKKLEMEGLIKGLNQDAVIQEFAAYQLQFLIADEKARMYNTSEYSFYRRDIEQKKPVLLKKLDLIARNKSKGIATKNELTW</sequence>
<dbReference type="EMBL" id="MLFK01000009">
    <property type="protein sequence ID" value="OIV40450.1"/>
    <property type="molecule type" value="Genomic_DNA"/>
</dbReference>
<evidence type="ECO:0000256" key="1">
    <source>
        <dbReference type="SAM" id="SignalP"/>
    </source>
</evidence>
<keyword evidence="3" id="KW-1185">Reference proteome</keyword>
<feature type="chain" id="PRO_5009644370" evidence="1">
    <location>
        <begin position="23"/>
        <end position="427"/>
    </location>
</feature>
<evidence type="ECO:0000313" key="2">
    <source>
        <dbReference type="EMBL" id="OIV40450.1"/>
    </source>
</evidence>
<comment type="caution">
    <text evidence="2">The sequence shown here is derived from an EMBL/GenBank/DDBJ whole genome shotgun (WGS) entry which is preliminary data.</text>
</comment>
<proteinExistence type="predicted"/>